<dbReference type="Pfam" id="PF00989">
    <property type="entry name" value="PAS"/>
    <property type="match status" value="1"/>
</dbReference>
<dbReference type="Gene3D" id="3.40.50.2300">
    <property type="match status" value="1"/>
</dbReference>
<feature type="domain" description="PAS" evidence="14">
    <location>
        <begin position="412"/>
        <end position="457"/>
    </location>
</feature>
<evidence type="ECO:0000259" key="14">
    <source>
        <dbReference type="PROSITE" id="PS50112"/>
    </source>
</evidence>
<accession>A0A1M7XVV7</accession>
<dbReference type="AlphaFoldDB" id="A0A1M7XVV7"/>
<evidence type="ECO:0000256" key="1">
    <source>
        <dbReference type="ARBA" id="ARBA00000085"/>
    </source>
</evidence>
<gene>
    <name evidence="15" type="ORF">SAMN02745220_00170</name>
</gene>
<sequence>MEIHDVGTFLFQMAFMKIRTQISIYLGPFILIVISTIFFLNYHFVRSYLRENANIELQKTEQNMHRAAQELLSTAISNYLRAITEKNLEFIEEQYALYRLGKLTEREAKDKIQMHFNLQTVGKSGYLVAVKEMNSQLFLDLHPFLPGSNCTATEGCKTWAATRHGFTEYDWKNPADNSFRKKAAYVLEFPEWNWIVGASSYRDEFVDLVDVEELGRLIRPVRINKSGYFFLFDEKGTILLHPEFSNIDGTALVNSKGENILTLLLASRDGYLTYLWKNPSEETEQRKYAFVDKLEGYNWYLVATGYLSEIYEPIEYLKTLTMAMVLLMGIALFYIIIRLSNVISTPLHTLKDGVDLFYAYRDRFHWQHHNIDEINVLGYAFSRMSSELNRSLAGLEEKNLELRRSDQEKEKNRLFLDSMINSMPSIIIGVDQILCVTLWNAQAQLATGLHPEEAHGKLLFTVFPEMSEHQEQLQRSIGEKALLVLPYFRTDEFGKTEYSEITVSPLFSPQKAGAVIRIDRVTDRIEMEQRLRQSQKMDAVGQLAGGIAHDFNNMLSGIVGSAELLRLRVGPENQQLVKIITDASIRAGELIQKLLAFSRKEPITFVSVNVHNIISDTTDILHRTLDKRISIESRLEAESTTVMGDWSQLQNSLLNIGINAGHAMPDGGILTFSTANIELEEMYCSNMPFDITPGTYLQVTIRDTGCGIAKENLKRIFEPFFTTREINKGTGLGLAAVYGAVQQHKGAITVYSEIDHGTEFSLYLPLSNVKDTVEKIPEELVCGEGCILVVDDEPVVRITAKSMLERLGYSVLEAENGKEGLEVYKQHQQHISLVLLDMLMPVMDGSSCFFNLKAIDPDVKVVISSGFTRAADLVSLKEHGLCNFIRKPYSMTQVSQVIAQALNRPTALSKTLQAQYLPDTTTHTTRTTEQ</sequence>
<dbReference type="Gene3D" id="3.30.565.10">
    <property type="entry name" value="Histidine kinase-like ATPase, C-terminal domain"/>
    <property type="match status" value="1"/>
</dbReference>
<feature type="domain" description="Histidine kinase" evidence="12">
    <location>
        <begin position="546"/>
        <end position="768"/>
    </location>
</feature>
<dbReference type="PROSITE" id="PS50109">
    <property type="entry name" value="HIS_KIN"/>
    <property type="match status" value="1"/>
</dbReference>
<dbReference type="Pfam" id="PF02518">
    <property type="entry name" value="HATPase_c"/>
    <property type="match status" value="1"/>
</dbReference>
<dbReference type="InterPro" id="IPR003661">
    <property type="entry name" value="HisK_dim/P_dom"/>
</dbReference>
<evidence type="ECO:0000256" key="6">
    <source>
        <dbReference type="ARBA" id="ARBA00022777"/>
    </source>
</evidence>
<dbReference type="Pfam" id="PF08269">
    <property type="entry name" value="dCache_2"/>
    <property type="match status" value="1"/>
</dbReference>
<dbReference type="NCBIfam" id="TIGR00229">
    <property type="entry name" value="sensory_box"/>
    <property type="match status" value="1"/>
</dbReference>
<evidence type="ECO:0000256" key="3">
    <source>
        <dbReference type="ARBA" id="ARBA00022553"/>
    </source>
</evidence>
<dbReference type="Gene3D" id="1.10.287.130">
    <property type="match status" value="1"/>
</dbReference>
<feature type="coiled-coil region" evidence="10">
    <location>
        <begin position="385"/>
        <end position="412"/>
    </location>
</feature>
<dbReference type="InterPro" id="IPR003594">
    <property type="entry name" value="HATPase_dom"/>
</dbReference>
<feature type="domain" description="Response regulatory" evidence="13">
    <location>
        <begin position="786"/>
        <end position="902"/>
    </location>
</feature>
<dbReference type="SUPFAM" id="SSF47384">
    <property type="entry name" value="Homodimeric domain of signal transducing histidine kinase"/>
    <property type="match status" value="1"/>
</dbReference>
<dbReference type="Gene3D" id="3.30.450.20">
    <property type="entry name" value="PAS domain"/>
    <property type="match status" value="3"/>
</dbReference>
<dbReference type="SUPFAM" id="SSF55874">
    <property type="entry name" value="ATPase domain of HSP90 chaperone/DNA topoisomerase II/histidine kinase"/>
    <property type="match status" value="1"/>
</dbReference>
<keyword evidence="11" id="KW-1133">Transmembrane helix</keyword>
<comment type="catalytic activity">
    <reaction evidence="1">
        <text>ATP + protein L-histidine = ADP + protein N-phospho-L-histidine.</text>
        <dbReference type="EC" id="2.7.13.3"/>
    </reaction>
</comment>
<evidence type="ECO:0000256" key="8">
    <source>
        <dbReference type="ARBA" id="ARBA00023012"/>
    </source>
</evidence>
<dbReference type="SMART" id="SM00091">
    <property type="entry name" value="PAS"/>
    <property type="match status" value="1"/>
</dbReference>
<dbReference type="InterPro" id="IPR004358">
    <property type="entry name" value="Sig_transdc_His_kin-like_C"/>
</dbReference>
<evidence type="ECO:0000259" key="13">
    <source>
        <dbReference type="PROSITE" id="PS50110"/>
    </source>
</evidence>
<evidence type="ECO:0000259" key="12">
    <source>
        <dbReference type="PROSITE" id="PS50109"/>
    </source>
</evidence>
<dbReference type="PROSITE" id="PS50112">
    <property type="entry name" value="PAS"/>
    <property type="match status" value="1"/>
</dbReference>
<keyword evidence="5" id="KW-0547">Nucleotide-binding</keyword>
<keyword evidence="4" id="KW-0808">Transferase</keyword>
<dbReference type="GO" id="GO:0005524">
    <property type="term" value="F:ATP binding"/>
    <property type="evidence" value="ECO:0007669"/>
    <property type="project" value="UniProtKB-KW"/>
</dbReference>
<organism evidence="15 16">
    <name type="scientific">Desulfopila aestuarii DSM 18488</name>
    <dbReference type="NCBI Taxonomy" id="1121416"/>
    <lineage>
        <taxon>Bacteria</taxon>
        <taxon>Pseudomonadati</taxon>
        <taxon>Thermodesulfobacteriota</taxon>
        <taxon>Desulfobulbia</taxon>
        <taxon>Desulfobulbales</taxon>
        <taxon>Desulfocapsaceae</taxon>
        <taxon>Desulfopila</taxon>
    </lineage>
</organism>
<evidence type="ECO:0000256" key="4">
    <source>
        <dbReference type="ARBA" id="ARBA00022679"/>
    </source>
</evidence>
<dbReference type="CDD" id="cd12912">
    <property type="entry name" value="PDC2_MCP_like"/>
    <property type="match status" value="1"/>
</dbReference>
<dbReference type="CDD" id="cd00082">
    <property type="entry name" value="HisKA"/>
    <property type="match status" value="1"/>
</dbReference>
<evidence type="ECO:0000256" key="5">
    <source>
        <dbReference type="ARBA" id="ARBA00022741"/>
    </source>
</evidence>
<dbReference type="GO" id="GO:0000155">
    <property type="term" value="F:phosphorelay sensor kinase activity"/>
    <property type="evidence" value="ECO:0007669"/>
    <property type="project" value="InterPro"/>
</dbReference>
<reference evidence="15 16" key="1">
    <citation type="submission" date="2016-12" db="EMBL/GenBank/DDBJ databases">
        <authorList>
            <person name="Song W.-J."/>
            <person name="Kurnit D.M."/>
        </authorList>
    </citation>
    <scope>NUCLEOTIDE SEQUENCE [LARGE SCALE GENOMIC DNA]</scope>
    <source>
        <strain evidence="15 16">DSM 18488</strain>
    </source>
</reference>
<dbReference type="InterPro" id="IPR004010">
    <property type="entry name" value="Double_Cache_2"/>
</dbReference>
<dbReference type="STRING" id="1121416.SAMN02745220_00170"/>
<evidence type="ECO:0000313" key="15">
    <source>
        <dbReference type="EMBL" id="SHO42819.1"/>
    </source>
</evidence>
<feature type="transmembrane region" description="Helical" evidence="11">
    <location>
        <begin position="22"/>
        <end position="42"/>
    </location>
</feature>
<dbReference type="Gene3D" id="6.10.340.10">
    <property type="match status" value="1"/>
</dbReference>
<keyword evidence="7" id="KW-0067">ATP-binding</keyword>
<dbReference type="InterPro" id="IPR036890">
    <property type="entry name" value="HATPase_C_sf"/>
</dbReference>
<keyword evidence="11" id="KW-0812">Transmembrane</keyword>
<dbReference type="SUPFAM" id="SSF55785">
    <property type="entry name" value="PYP-like sensor domain (PAS domain)"/>
    <property type="match status" value="1"/>
</dbReference>
<dbReference type="SMART" id="SM00448">
    <property type="entry name" value="REC"/>
    <property type="match status" value="1"/>
</dbReference>
<dbReference type="Proteomes" id="UP000184603">
    <property type="component" value="Unassembled WGS sequence"/>
</dbReference>
<dbReference type="InterPro" id="IPR011006">
    <property type="entry name" value="CheY-like_superfamily"/>
</dbReference>
<dbReference type="CDD" id="cd00130">
    <property type="entry name" value="PAS"/>
    <property type="match status" value="1"/>
</dbReference>
<evidence type="ECO:0000256" key="10">
    <source>
        <dbReference type="SAM" id="Coils"/>
    </source>
</evidence>
<dbReference type="InterPro" id="IPR013767">
    <property type="entry name" value="PAS_fold"/>
</dbReference>
<dbReference type="InterPro" id="IPR000014">
    <property type="entry name" value="PAS"/>
</dbReference>
<dbReference type="SMART" id="SM00388">
    <property type="entry name" value="HisKA"/>
    <property type="match status" value="1"/>
</dbReference>
<dbReference type="SMART" id="SM00387">
    <property type="entry name" value="HATPase_c"/>
    <property type="match status" value="1"/>
</dbReference>
<dbReference type="EC" id="2.7.13.3" evidence="2"/>
<evidence type="ECO:0000256" key="7">
    <source>
        <dbReference type="ARBA" id="ARBA00022840"/>
    </source>
</evidence>
<keyword evidence="10" id="KW-0175">Coiled coil</keyword>
<evidence type="ECO:0000256" key="9">
    <source>
        <dbReference type="PROSITE-ProRule" id="PRU00169"/>
    </source>
</evidence>
<proteinExistence type="predicted"/>
<dbReference type="Pfam" id="PF00072">
    <property type="entry name" value="Response_reg"/>
    <property type="match status" value="1"/>
</dbReference>
<keyword evidence="8" id="KW-0902">Two-component regulatory system</keyword>
<dbReference type="Pfam" id="PF00512">
    <property type="entry name" value="HisKA"/>
    <property type="match status" value="1"/>
</dbReference>
<dbReference type="PANTHER" id="PTHR43065:SF46">
    <property type="entry name" value="C4-DICARBOXYLATE TRANSPORT SENSOR PROTEIN DCTB"/>
    <property type="match status" value="1"/>
</dbReference>
<dbReference type="PANTHER" id="PTHR43065">
    <property type="entry name" value="SENSOR HISTIDINE KINASE"/>
    <property type="match status" value="1"/>
</dbReference>
<evidence type="ECO:0000313" key="16">
    <source>
        <dbReference type="Proteomes" id="UP000184603"/>
    </source>
</evidence>
<protein>
    <recommendedName>
        <fullName evidence="2">histidine kinase</fullName>
        <ecNumber evidence="2">2.7.13.3</ecNumber>
    </recommendedName>
</protein>
<feature type="transmembrane region" description="Helical" evidence="11">
    <location>
        <begin position="316"/>
        <end position="337"/>
    </location>
</feature>
<dbReference type="SUPFAM" id="SSF52172">
    <property type="entry name" value="CheY-like"/>
    <property type="match status" value="1"/>
</dbReference>
<keyword evidence="16" id="KW-1185">Reference proteome</keyword>
<dbReference type="InterPro" id="IPR036097">
    <property type="entry name" value="HisK_dim/P_sf"/>
</dbReference>
<dbReference type="InterPro" id="IPR005467">
    <property type="entry name" value="His_kinase_dom"/>
</dbReference>
<keyword evidence="6" id="KW-0418">Kinase</keyword>
<dbReference type="PROSITE" id="PS50110">
    <property type="entry name" value="RESPONSE_REGULATORY"/>
    <property type="match status" value="1"/>
</dbReference>
<keyword evidence="11" id="KW-0472">Membrane</keyword>
<name>A0A1M7XVV7_9BACT</name>
<evidence type="ECO:0000256" key="11">
    <source>
        <dbReference type="SAM" id="Phobius"/>
    </source>
</evidence>
<keyword evidence="3 9" id="KW-0597">Phosphoprotein</keyword>
<evidence type="ECO:0000256" key="2">
    <source>
        <dbReference type="ARBA" id="ARBA00012438"/>
    </source>
</evidence>
<dbReference type="PRINTS" id="PR00344">
    <property type="entry name" value="BCTRLSENSOR"/>
</dbReference>
<feature type="modified residue" description="4-aspartylphosphate" evidence="9">
    <location>
        <position position="837"/>
    </location>
</feature>
<dbReference type="InterPro" id="IPR035965">
    <property type="entry name" value="PAS-like_dom_sf"/>
</dbReference>
<dbReference type="GO" id="GO:0006355">
    <property type="term" value="P:regulation of DNA-templated transcription"/>
    <property type="evidence" value="ECO:0007669"/>
    <property type="project" value="InterPro"/>
</dbReference>
<dbReference type="EMBL" id="FRFE01000001">
    <property type="protein sequence ID" value="SHO42819.1"/>
    <property type="molecule type" value="Genomic_DNA"/>
</dbReference>
<dbReference type="InterPro" id="IPR001789">
    <property type="entry name" value="Sig_transdc_resp-reg_receiver"/>
</dbReference>